<protein>
    <recommendedName>
        <fullName evidence="2">YCII-related domain-containing protein</fullName>
    </recommendedName>
</protein>
<accession>A0A3M8CQ95</accession>
<evidence type="ECO:0000313" key="3">
    <source>
        <dbReference type="EMBL" id="RNB77065.1"/>
    </source>
</evidence>
<sequence length="89" mass="10071">MLYVAFLPIIDQEKNTELRPSHLEYINDLYKQGKVVMAGPFTDKKGGLVMYKADTPEEARQLAEADPVVVGGARTLELREWNPLELPLK</sequence>
<dbReference type="Pfam" id="PF03795">
    <property type="entry name" value="YCII"/>
    <property type="match status" value="1"/>
</dbReference>
<proteinExistence type="inferred from homology"/>
<evidence type="ECO:0000256" key="1">
    <source>
        <dbReference type="ARBA" id="ARBA00007689"/>
    </source>
</evidence>
<comment type="caution">
    <text evidence="3">The sequence shown here is derived from an EMBL/GenBank/DDBJ whole genome shotgun (WGS) entry which is preliminary data.</text>
</comment>
<comment type="similarity">
    <text evidence="1">Belongs to the YciI family.</text>
</comment>
<dbReference type="RefSeq" id="WP_122907106.1">
    <property type="nucleotide sequence ID" value="NZ_CBCSBE010000018.1"/>
</dbReference>
<evidence type="ECO:0000313" key="4">
    <source>
        <dbReference type="Proteomes" id="UP000282028"/>
    </source>
</evidence>
<gene>
    <name evidence="3" type="ORF">EDM52_00620</name>
</gene>
<organism evidence="3 4">
    <name type="scientific">Brevibacillus invocatus</name>
    <dbReference type="NCBI Taxonomy" id="173959"/>
    <lineage>
        <taxon>Bacteria</taxon>
        <taxon>Bacillati</taxon>
        <taxon>Bacillota</taxon>
        <taxon>Bacilli</taxon>
        <taxon>Bacillales</taxon>
        <taxon>Paenibacillaceae</taxon>
        <taxon>Brevibacillus</taxon>
    </lineage>
</organism>
<dbReference type="AlphaFoldDB" id="A0A3M8CQ95"/>
<reference evidence="3 4" key="1">
    <citation type="submission" date="2018-10" db="EMBL/GenBank/DDBJ databases">
        <title>Phylogenomics of Brevibacillus.</title>
        <authorList>
            <person name="Dunlap C."/>
        </authorList>
    </citation>
    <scope>NUCLEOTIDE SEQUENCE [LARGE SCALE GENOMIC DNA]</scope>
    <source>
        <strain evidence="3 4">JCM 12215</strain>
    </source>
</reference>
<dbReference type="Gene3D" id="3.30.70.1060">
    <property type="entry name" value="Dimeric alpha+beta barrel"/>
    <property type="match status" value="1"/>
</dbReference>
<dbReference type="PANTHER" id="PTHR37828">
    <property type="entry name" value="GSR2449 PROTEIN"/>
    <property type="match status" value="1"/>
</dbReference>
<evidence type="ECO:0000259" key="2">
    <source>
        <dbReference type="Pfam" id="PF03795"/>
    </source>
</evidence>
<feature type="domain" description="YCII-related" evidence="2">
    <location>
        <begin position="1"/>
        <end position="82"/>
    </location>
</feature>
<keyword evidence="4" id="KW-1185">Reference proteome</keyword>
<dbReference type="InterPro" id="IPR005545">
    <property type="entry name" value="YCII"/>
</dbReference>
<dbReference type="SUPFAM" id="SSF54909">
    <property type="entry name" value="Dimeric alpha+beta barrel"/>
    <property type="match status" value="1"/>
</dbReference>
<dbReference type="InterPro" id="IPR011008">
    <property type="entry name" value="Dimeric_a/b-barrel"/>
</dbReference>
<dbReference type="PANTHER" id="PTHR37828:SF1">
    <property type="entry name" value="YCII-RELATED DOMAIN-CONTAINING PROTEIN"/>
    <property type="match status" value="1"/>
</dbReference>
<name>A0A3M8CQ95_9BACL</name>
<dbReference type="EMBL" id="RHHR01000002">
    <property type="protein sequence ID" value="RNB77065.1"/>
    <property type="molecule type" value="Genomic_DNA"/>
</dbReference>
<dbReference type="OrthoDB" id="162319at2"/>
<dbReference type="Proteomes" id="UP000282028">
    <property type="component" value="Unassembled WGS sequence"/>
</dbReference>